<evidence type="ECO:0000313" key="2">
    <source>
        <dbReference type="Proteomes" id="UP000324222"/>
    </source>
</evidence>
<name>A0A5B7J416_PORTR</name>
<dbReference type="Proteomes" id="UP000324222">
    <property type="component" value="Unassembled WGS sequence"/>
</dbReference>
<accession>A0A5B7J416</accession>
<dbReference type="EMBL" id="VSRR010075160">
    <property type="protein sequence ID" value="MPC87648.1"/>
    <property type="molecule type" value="Genomic_DNA"/>
</dbReference>
<sequence length="113" mass="12710">MNVIGCLRWTGGGRAQAFDLETLGKSDQAFTWRFQLHSNFSRTGCRCQTRSRDTWRKKFGACGRQVGGLVKAGSRHLTRSGKCYWSFRVCFHESLGEFVKNCVSLGGKVVNLL</sequence>
<comment type="caution">
    <text evidence="1">The sequence shown here is derived from an EMBL/GenBank/DDBJ whole genome shotgun (WGS) entry which is preliminary data.</text>
</comment>
<dbReference type="AlphaFoldDB" id="A0A5B7J416"/>
<gene>
    <name evidence="1" type="ORF">E2C01_082519</name>
</gene>
<proteinExistence type="predicted"/>
<protein>
    <submittedName>
        <fullName evidence="1">Uncharacterized protein</fullName>
    </submittedName>
</protein>
<reference evidence="1 2" key="1">
    <citation type="submission" date="2019-05" db="EMBL/GenBank/DDBJ databases">
        <title>Another draft genome of Portunus trituberculatus and its Hox gene families provides insights of decapod evolution.</title>
        <authorList>
            <person name="Jeong J.-H."/>
            <person name="Song I."/>
            <person name="Kim S."/>
            <person name="Choi T."/>
            <person name="Kim D."/>
            <person name="Ryu S."/>
            <person name="Kim W."/>
        </authorList>
    </citation>
    <scope>NUCLEOTIDE SEQUENCE [LARGE SCALE GENOMIC DNA]</scope>
    <source>
        <tissue evidence="1">Muscle</tissue>
    </source>
</reference>
<keyword evidence="2" id="KW-1185">Reference proteome</keyword>
<organism evidence="1 2">
    <name type="scientific">Portunus trituberculatus</name>
    <name type="common">Swimming crab</name>
    <name type="synonym">Neptunus trituberculatus</name>
    <dbReference type="NCBI Taxonomy" id="210409"/>
    <lineage>
        <taxon>Eukaryota</taxon>
        <taxon>Metazoa</taxon>
        <taxon>Ecdysozoa</taxon>
        <taxon>Arthropoda</taxon>
        <taxon>Crustacea</taxon>
        <taxon>Multicrustacea</taxon>
        <taxon>Malacostraca</taxon>
        <taxon>Eumalacostraca</taxon>
        <taxon>Eucarida</taxon>
        <taxon>Decapoda</taxon>
        <taxon>Pleocyemata</taxon>
        <taxon>Brachyura</taxon>
        <taxon>Eubrachyura</taxon>
        <taxon>Portunoidea</taxon>
        <taxon>Portunidae</taxon>
        <taxon>Portuninae</taxon>
        <taxon>Portunus</taxon>
    </lineage>
</organism>
<evidence type="ECO:0000313" key="1">
    <source>
        <dbReference type="EMBL" id="MPC87648.1"/>
    </source>
</evidence>